<dbReference type="AlphaFoldDB" id="A0A2I2MIV7"/>
<reference evidence="3" key="1">
    <citation type="submission" date="2017-12" db="EMBL/GenBank/DDBJ databases">
        <authorList>
            <consortium name="SysMetEx"/>
        </authorList>
    </citation>
    <scope>NUCLEOTIDE SEQUENCE</scope>
    <source>
        <strain evidence="3">Pb_238</strain>
    </source>
</reference>
<evidence type="ECO:0000259" key="2">
    <source>
        <dbReference type="Pfam" id="PF02591"/>
    </source>
</evidence>
<dbReference type="Pfam" id="PF02591">
    <property type="entry name" value="Zn_ribbon_9"/>
    <property type="match status" value="1"/>
</dbReference>
<evidence type="ECO:0000313" key="3">
    <source>
        <dbReference type="EMBL" id="SOU93601.1"/>
    </source>
</evidence>
<protein>
    <submittedName>
        <fullName evidence="3">Zinc ribbon domain protein</fullName>
    </submittedName>
</protein>
<keyword evidence="1" id="KW-0175">Coiled coil</keyword>
<dbReference type="EMBL" id="LT966316">
    <property type="protein sequence ID" value="SOU93601.1"/>
    <property type="molecule type" value="Genomic_DNA"/>
</dbReference>
<name>A0A2I2MIV7_9BACT</name>
<dbReference type="InterPro" id="IPR003743">
    <property type="entry name" value="Zf-RING_7"/>
</dbReference>
<feature type="domain" description="C4-type zinc ribbon" evidence="2">
    <location>
        <begin position="205"/>
        <end position="237"/>
    </location>
</feature>
<gene>
    <name evidence="3" type="ORF">LFTS_02255</name>
</gene>
<proteinExistence type="predicted"/>
<dbReference type="RefSeq" id="WP_023524695.1">
    <property type="nucleotide sequence ID" value="NZ_JPGK01000002.1"/>
</dbReference>
<evidence type="ECO:0000256" key="1">
    <source>
        <dbReference type="SAM" id="Coils"/>
    </source>
</evidence>
<feature type="coiled-coil region" evidence="1">
    <location>
        <begin position="31"/>
        <end position="169"/>
    </location>
</feature>
<organism evidence="3">
    <name type="scientific">Leptospirillum ferriphilum</name>
    <dbReference type="NCBI Taxonomy" id="178606"/>
    <lineage>
        <taxon>Bacteria</taxon>
        <taxon>Pseudomonadati</taxon>
        <taxon>Nitrospirota</taxon>
        <taxon>Nitrospiria</taxon>
        <taxon>Nitrospirales</taxon>
        <taxon>Nitrospiraceae</taxon>
        <taxon>Leptospirillum</taxon>
    </lineage>
</organism>
<dbReference type="Gene3D" id="1.10.287.1490">
    <property type="match status" value="1"/>
</dbReference>
<accession>A0A2I2MIV7</accession>
<sequence>MSEDHSVQGTLSLVYRLQTMDVEAFRLMADVQEATEMIQNASGRVADLEKQAAETSKEIASLESRRKQIDLDLQDTERMLAEGKKRQKDLKHPRDIQAYLSEMEFRRDEKDRLEEEILKNMELQDQKKKKLAEIEAERGREVEALETLRKEKEREIRDREEKLAALDREKLEVEQGFPQDLLKTYTRLKTSHRNGIVVARLMEGACEACRMTLPPRTVTEVKKKQRIVTCQFCQRWLYLPDRGTEGEKVFQGSRAKGASSAP</sequence>